<protein>
    <submittedName>
        <fullName evidence="2">Cation efflux system protein CusF</fullName>
    </submittedName>
</protein>
<organism evidence="2 4">
    <name type="scientific">Legionella adelaidensis</name>
    <dbReference type="NCBI Taxonomy" id="45056"/>
    <lineage>
        <taxon>Bacteria</taxon>
        <taxon>Pseudomonadati</taxon>
        <taxon>Pseudomonadota</taxon>
        <taxon>Gammaproteobacteria</taxon>
        <taxon>Legionellales</taxon>
        <taxon>Legionellaceae</taxon>
        <taxon>Legionella</taxon>
    </lineage>
</organism>
<reference evidence="3 5" key="2">
    <citation type="submission" date="2018-12" db="EMBL/GenBank/DDBJ databases">
        <authorList>
            <consortium name="Pathogen Informatics"/>
        </authorList>
    </citation>
    <scope>NUCLEOTIDE SEQUENCE [LARGE SCALE GENOMIC DNA]</scope>
    <source>
        <strain evidence="3 5">NCTC12735</strain>
        <plasmid evidence="5">9</plasmid>
    </source>
</reference>
<name>A0A0W0R5T0_9GAMM</name>
<dbReference type="AlphaFoldDB" id="A0A0W0R5T0"/>
<accession>A0A0W0R5T0</accession>
<keyword evidence="3" id="KW-0614">Plasmid</keyword>
<evidence type="ECO:0000313" key="3">
    <source>
        <dbReference type="EMBL" id="VEH84980.1"/>
    </source>
</evidence>
<dbReference type="Gene3D" id="2.40.50.320">
    <property type="entry name" value="Copper binding periplasmic protein CusF"/>
    <property type="match status" value="1"/>
</dbReference>
<dbReference type="STRING" id="45056.Lade_1040"/>
<dbReference type="InterPro" id="IPR042230">
    <property type="entry name" value="CusF_sf"/>
</dbReference>
<gene>
    <name evidence="2" type="primary">cusF</name>
    <name evidence="2" type="ORF">Lade_1040</name>
    <name evidence="3" type="ORF">NCTC12735_00600</name>
</gene>
<dbReference type="PATRIC" id="fig|45056.6.peg.1078"/>
<feature type="chain" id="PRO_5036002976" evidence="1">
    <location>
        <begin position="32"/>
        <end position="121"/>
    </location>
</feature>
<geneLocation type="plasmid" evidence="3 5">
    <name>9</name>
</geneLocation>
<dbReference type="EMBL" id="LNKA01000001">
    <property type="protein sequence ID" value="KTC66382.1"/>
    <property type="molecule type" value="Genomic_DNA"/>
</dbReference>
<dbReference type="OrthoDB" id="5771277at2"/>
<dbReference type="EMBL" id="LR134418">
    <property type="protein sequence ID" value="VEH84980.1"/>
    <property type="molecule type" value="Genomic_DNA"/>
</dbReference>
<evidence type="ECO:0000313" key="2">
    <source>
        <dbReference type="EMBL" id="KTC66382.1"/>
    </source>
</evidence>
<dbReference type="RefSeq" id="WP_058462059.1">
    <property type="nucleotide sequence ID" value="NZ_CAAAHS010000002.1"/>
</dbReference>
<keyword evidence="1" id="KW-0732">Signal</keyword>
<reference evidence="2 4" key="1">
    <citation type="submission" date="2015-11" db="EMBL/GenBank/DDBJ databases">
        <title>Identification of large and diverse effector repertoires of 38 Legionella species.</title>
        <authorList>
            <person name="Burstein D."/>
            <person name="Amaro F."/>
            <person name="Zusman T."/>
            <person name="Lifshitz Z."/>
            <person name="Cohen O."/>
            <person name="Gilbert J.A."/>
            <person name="Pupko T."/>
            <person name="Shuman H.A."/>
            <person name="Segal G."/>
        </authorList>
    </citation>
    <scope>NUCLEOTIDE SEQUENCE [LARGE SCALE GENOMIC DNA]</scope>
    <source>
        <strain evidence="2 4">1762-AUS-E</strain>
    </source>
</reference>
<proteinExistence type="predicted"/>
<dbReference type="Proteomes" id="UP000281170">
    <property type="component" value="Plasmid 9"/>
</dbReference>
<keyword evidence="4" id="KW-1185">Reference proteome</keyword>
<dbReference type="Proteomes" id="UP000054859">
    <property type="component" value="Unassembled WGS sequence"/>
</dbReference>
<feature type="signal peptide" evidence="1">
    <location>
        <begin position="1"/>
        <end position="31"/>
    </location>
</feature>
<dbReference type="KEGG" id="ladl:NCTC12735_00600"/>
<sequence length="121" mass="13053">MKTNTIKQVIHPVVLLLTSLFLVTFLTVAMAEPMAATSDTNSKSDEISAQGIIVSIDSKNQQLTINHQAIPALNWPAMTMAFSVESTVSLKDATAGDSIEFSLKKAGDDSYRVTSVKKLSH</sequence>
<evidence type="ECO:0000256" key="1">
    <source>
        <dbReference type="SAM" id="SignalP"/>
    </source>
</evidence>
<evidence type="ECO:0000313" key="5">
    <source>
        <dbReference type="Proteomes" id="UP000281170"/>
    </source>
</evidence>
<dbReference type="InterPro" id="IPR021647">
    <property type="entry name" value="CusF_Ec"/>
</dbReference>
<dbReference type="Pfam" id="PF11604">
    <property type="entry name" value="CusF_Ec"/>
    <property type="match status" value="1"/>
</dbReference>
<evidence type="ECO:0000313" key="4">
    <source>
        <dbReference type="Proteomes" id="UP000054859"/>
    </source>
</evidence>